<dbReference type="EC" id="6.2.1.3" evidence="1"/>
<proteinExistence type="predicted"/>
<protein>
    <submittedName>
        <fullName evidence="1">Medium-chain fatty acid-CoA ligase faa2</fullName>
        <ecNumber evidence="1">6.2.1.3</ecNumber>
    </submittedName>
</protein>
<evidence type="ECO:0000313" key="2">
    <source>
        <dbReference type="Proteomes" id="UP001150603"/>
    </source>
</evidence>
<keyword evidence="1" id="KW-0436">Ligase</keyword>
<accession>A0ACC1J6I4</accession>
<comment type="caution">
    <text evidence="1">The sequence shown here is derived from an EMBL/GenBank/DDBJ whole genome shotgun (WGS) entry which is preliminary data.</text>
</comment>
<feature type="non-terminal residue" evidence="1">
    <location>
        <position position="160"/>
    </location>
</feature>
<dbReference type="Proteomes" id="UP001150603">
    <property type="component" value="Unassembled WGS sequence"/>
</dbReference>
<dbReference type="EMBL" id="JANBPW010002859">
    <property type="protein sequence ID" value="KAJ1939399.1"/>
    <property type="molecule type" value="Genomic_DNA"/>
</dbReference>
<organism evidence="1 2">
    <name type="scientific">Linderina macrospora</name>
    <dbReference type="NCBI Taxonomy" id="4868"/>
    <lineage>
        <taxon>Eukaryota</taxon>
        <taxon>Fungi</taxon>
        <taxon>Fungi incertae sedis</taxon>
        <taxon>Zoopagomycota</taxon>
        <taxon>Kickxellomycotina</taxon>
        <taxon>Kickxellomycetes</taxon>
        <taxon>Kickxellales</taxon>
        <taxon>Kickxellaceae</taxon>
        <taxon>Linderina</taxon>
    </lineage>
</organism>
<name>A0ACC1J6I4_9FUNG</name>
<reference evidence="1" key="1">
    <citation type="submission" date="2022-07" db="EMBL/GenBank/DDBJ databases">
        <title>Phylogenomic reconstructions and comparative analyses of Kickxellomycotina fungi.</title>
        <authorList>
            <person name="Reynolds N.K."/>
            <person name="Stajich J.E."/>
            <person name="Barry K."/>
            <person name="Grigoriev I.V."/>
            <person name="Crous P."/>
            <person name="Smith M.E."/>
        </authorList>
    </citation>
    <scope>NUCLEOTIDE SEQUENCE</scope>
    <source>
        <strain evidence="1">NRRL 5244</strain>
    </source>
</reference>
<evidence type="ECO:0000313" key="1">
    <source>
        <dbReference type="EMBL" id="KAJ1939399.1"/>
    </source>
</evidence>
<gene>
    <name evidence="1" type="primary">FAA2_9</name>
    <name evidence="1" type="ORF">FBU59_004136</name>
</gene>
<sequence>MSYRSTDQPFPRGELLLKSDAAISGYYKNKDQTKEMFEDGWLCSGDIAQINLNGTISIIDRCKNIFKLAQGEYIAPDYLQVIYDRHSLVHQTFVHGASNHSALVAIVVPDPETFVPWAQKIASNSSAELAELSSDQQVNEALLKSLMKHGHDKKLHGFEI</sequence>
<keyword evidence="2" id="KW-1185">Reference proteome</keyword>